<dbReference type="GO" id="GO:0006357">
    <property type="term" value="P:regulation of transcription by RNA polymerase II"/>
    <property type="evidence" value="ECO:0007669"/>
    <property type="project" value="InterPro"/>
</dbReference>
<dbReference type="PANTHER" id="PTHR22437">
    <property type="entry name" value="WINGED HELIX DOMAIN-CONTAINING PROTEIN"/>
    <property type="match status" value="1"/>
</dbReference>
<dbReference type="AlphaFoldDB" id="A0A8R1XWB6"/>
<evidence type="ECO:0000313" key="2">
    <source>
        <dbReference type="EnsemblMetazoa" id="OVOC5051.1"/>
    </source>
</evidence>
<dbReference type="InterPro" id="IPR040126">
    <property type="entry name" value="STOX1/2"/>
</dbReference>
<dbReference type="InterPro" id="IPR019391">
    <property type="entry name" value="Storkhead-box_WHD"/>
</dbReference>
<dbReference type="PANTHER" id="PTHR22437:SF0">
    <property type="entry name" value="FI21431P1"/>
    <property type="match status" value="1"/>
</dbReference>
<evidence type="ECO:0000259" key="1">
    <source>
        <dbReference type="Pfam" id="PF10264"/>
    </source>
</evidence>
<protein>
    <submittedName>
        <fullName evidence="2">Stork_head domain-containing protein</fullName>
    </submittedName>
</protein>
<evidence type="ECO:0000313" key="3">
    <source>
        <dbReference type="Proteomes" id="UP000024404"/>
    </source>
</evidence>
<feature type="domain" description="Winged helix Storkhead-box1" evidence="1">
    <location>
        <begin position="32"/>
        <end position="97"/>
    </location>
</feature>
<dbReference type="EnsemblMetazoa" id="OVOC5051.1">
    <property type="protein sequence ID" value="OVOC5051.1"/>
    <property type="gene ID" value="WBGene00241860"/>
</dbReference>
<organism evidence="2 3">
    <name type="scientific">Onchocerca volvulus</name>
    <dbReference type="NCBI Taxonomy" id="6282"/>
    <lineage>
        <taxon>Eukaryota</taxon>
        <taxon>Metazoa</taxon>
        <taxon>Ecdysozoa</taxon>
        <taxon>Nematoda</taxon>
        <taxon>Chromadorea</taxon>
        <taxon>Rhabditida</taxon>
        <taxon>Spirurina</taxon>
        <taxon>Spiruromorpha</taxon>
        <taxon>Filarioidea</taxon>
        <taxon>Onchocercidae</taxon>
        <taxon>Onchocerca</taxon>
    </lineage>
</organism>
<dbReference type="Proteomes" id="UP000024404">
    <property type="component" value="Unassembled WGS sequence"/>
</dbReference>
<dbReference type="GO" id="GO:0000977">
    <property type="term" value="F:RNA polymerase II transcription regulatory region sequence-specific DNA binding"/>
    <property type="evidence" value="ECO:0007669"/>
    <property type="project" value="TreeGrafter"/>
</dbReference>
<dbReference type="GO" id="GO:0005737">
    <property type="term" value="C:cytoplasm"/>
    <property type="evidence" value="ECO:0007669"/>
    <property type="project" value="TreeGrafter"/>
</dbReference>
<keyword evidence="3" id="KW-1185">Reference proteome</keyword>
<dbReference type="EMBL" id="CMVM020000148">
    <property type="status" value="NOT_ANNOTATED_CDS"/>
    <property type="molecule type" value="Genomic_DNA"/>
</dbReference>
<accession>A0A8R1XWB6</accession>
<proteinExistence type="predicted"/>
<reference evidence="3" key="1">
    <citation type="submission" date="2013-10" db="EMBL/GenBank/DDBJ databases">
        <title>Genome sequencing of Onchocerca volvulus.</title>
        <authorList>
            <person name="Cotton J."/>
            <person name="Tsai J."/>
            <person name="Stanley E."/>
            <person name="Tracey A."/>
            <person name="Holroyd N."/>
            <person name="Lustigman S."/>
            <person name="Berriman M."/>
        </authorList>
    </citation>
    <scope>NUCLEOTIDE SEQUENCE</scope>
</reference>
<name>A0A8R1XWB6_ONCVO</name>
<reference evidence="2" key="2">
    <citation type="submission" date="2022-06" db="UniProtKB">
        <authorList>
            <consortium name="EnsemblMetazoa"/>
        </authorList>
    </citation>
    <scope>IDENTIFICATION</scope>
</reference>
<dbReference type="OMA" id="GPIDPPE"/>
<dbReference type="GO" id="GO:0005634">
    <property type="term" value="C:nucleus"/>
    <property type="evidence" value="ECO:0007669"/>
    <property type="project" value="TreeGrafter"/>
</dbReference>
<sequence>MQTLRDAWIRRILKPAKGYRIEILGDVENIGMHKIDQIHLVPLLDIICNTIFKMNQSGRPAVLDVLQDEIRKEYPKIEPLSTKTFRQVIQTLLKQKILEYDLEQLHICFPPTAPYHSIKTPPKCTVECQTGQSVVNGYVPSNSLKIKKGLLARLFMKKDNHPKLAQLSRNSRSPSGQPKHLQLPIVSAQSNSSDETSPAAQKINLPHESEFCRRWTKMNDQHLLNNFSPVDSPKYFPCLTNCRCINNKIRRKRRARRKINEHGQTSTPVPRGSNLAFTLSPIITEISNGFYNSRSDDVFPEEPTIVNRNHTYVNMLSSESTQFEDITQVEKILPTTLSITNI</sequence>
<dbReference type="Pfam" id="PF10264">
    <property type="entry name" value="WHD_Storkhead"/>
    <property type="match status" value="1"/>
</dbReference>